<sequence length="124" mass="14588">MKEIFVYRELLTVKNISTPELKLVKILVKKLHNKEIYKFSKKIFHFNDENMGSFGFVYNDYEYCGGGSHVSDICFYDADGILCIATMYIYDNNLIDSIDIWKVDFSKLIQIPTKDECFFELPKQ</sequence>
<reference evidence="2 3" key="1">
    <citation type="submission" date="2020-11" db="EMBL/GenBank/DDBJ databases">
        <authorList>
            <person name="Peeters C."/>
        </authorList>
    </citation>
    <scope>NUCLEOTIDE SEQUENCE [LARGE SCALE GENOMIC DNA]</scope>
    <source>
        <strain evidence="2 3">LMG 7974</strain>
    </source>
</reference>
<protein>
    <recommendedName>
        <fullName evidence="1">DUF6984 domain-containing protein</fullName>
    </recommendedName>
</protein>
<keyword evidence="3" id="KW-1185">Reference proteome</keyword>
<evidence type="ECO:0000313" key="2">
    <source>
        <dbReference type="EMBL" id="CAD7289823.1"/>
    </source>
</evidence>
<evidence type="ECO:0000259" key="1">
    <source>
        <dbReference type="Pfam" id="PF22480"/>
    </source>
</evidence>
<name>A0ABM8QA59_9BACT</name>
<organism evidence="2 3">
    <name type="scientific">Campylobacter majalis</name>
    <dbReference type="NCBI Taxonomy" id="2790656"/>
    <lineage>
        <taxon>Bacteria</taxon>
        <taxon>Pseudomonadati</taxon>
        <taxon>Campylobacterota</taxon>
        <taxon>Epsilonproteobacteria</taxon>
        <taxon>Campylobacterales</taxon>
        <taxon>Campylobacteraceae</taxon>
        <taxon>Campylobacter</taxon>
    </lineage>
</organism>
<comment type="caution">
    <text evidence="2">The sequence shown here is derived from an EMBL/GenBank/DDBJ whole genome shotgun (WGS) entry which is preliminary data.</text>
</comment>
<proteinExistence type="predicted"/>
<accession>A0ABM8QA59</accession>
<gene>
    <name evidence="2" type="ORF">LMG7974_01906</name>
</gene>
<dbReference type="Pfam" id="PF22480">
    <property type="entry name" value="DUF6984"/>
    <property type="match status" value="1"/>
</dbReference>
<feature type="domain" description="DUF6984" evidence="1">
    <location>
        <begin position="14"/>
        <end position="112"/>
    </location>
</feature>
<dbReference type="RefSeq" id="WP_229933677.1">
    <property type="nucleotide sequence ID" value="NZ_CAJHOF010000033.1"/>
</dbReference>
<dbReference type="EMBL" id="CAJHOF010000033">
    <property type="protein sequence ID" value="CAD7289823.1"/>
    <property type="molecule type" value="Genomic_DNA"/>
</dbReference>
<dbReference type="InterPro" id="IPR054253">
    <property type="entry name" value="DUF6984"/>
</dbReference>
<evidence type="ECO:0000313" key="3">
    <source>
        <dbReference type="Proteomes" id="UP000789803"/>
    </source>
</evidence>
<dbReference type="Proteomes" id="UP000789803">
    <property type="component" value="Unassembled WGS sequence"/>
</dbReference>